<evidence type="ECO:0000313" key="1">
    <source>
        <dbReference type="EMBL" id="KAI0087581.1"/>
    </source>
</evidence>
<keyword evidence="2" id="KW-1185">Reference proteome</keyword>
<name>A0ACB8U049_9APHY</name>
<comment type="caution">
    <text evidence="1">The sequence shown here is derived from an EMBL/GenBank/DDBJ whole genome shotgun (WGS) entry which is preliminary data.</text>
</comment>
<dbReference type="Proteomes" id="UP001055072">
    <property type="component" value="Unassembled WGS sequence"/>
</dbReference>
<sequence length="232" mass="26548">MPLDPLESLSELQRCNVNYISNLYKSLCDWTDSPTRLIMTSFYEDHGDNTVIVPQEIYWPPQDEWPVTSNEEIDWLFNCFREISITFRAEGKFGVSIKDALKGTSKVTLKVLDNKTQISPYFSHFSLKILFPGYSPCSMPVYGQPAFRPDGKIDPTKLAQLVAEKISVFVEDRPQSHFDEYDPWNLANADLEDIFLLQLHYVSPRDGWQPVLGMRWKCESFGAPGRAVPLSG</sequence>
<reference evidence="1" key="1">
    <citation type="journal article" date="2021" name="Environ. Microbiol.">
        <title>Gene family expansions and transcriptome signatures uncover fungal adaptations to wood decay.</title>
        <authorList>
            <person name="Hage H."/>
            <person name="Miyauchi S."/>
            <person name="Viragh M."/>
            <person name="Drula E."/>
            <person name="Min B."/>
            <person name="Chaduli D."/>
            <person name="Navarro D."/>
            <person name="Favel A."/>
            <person name="Norest M."/>
            <person name="Lesage-Meessen L."/>
            <person name="Balint B."/>
            <person name="Merenyi Z."/>
            <person name="de Eugenio L."/>
            <person name="Morin E."/>
            <person name="Martinez A.T."/>
            <person name="Baldrian P."/>
            <person name="Stursova M."/>
            <person name="Martinez M.J."/>
            <person name="Novotny C."/>
            <person name="Magnuson J.K."/>
            <person name="Spatafora J.W."/>
            <person name="Maurice S."/>
            <person name="Pangilinan J."/>
            <person name="Andreopoulos W."/>
            <person name="LaButti K."/>
            <person name="Hundley H."/>
            <person name="Na H."/>
            <person name="Kuo A."/>
            <person name="Barry K."/>
            <person name="Lipzen A."/>
            <person name="Henrissat B."/>
            <person name="Riley R."/>
            <person name="Ahrendt S."/>
            <person name="Nagy L.G."/>
            <person name="Grigoriev I.V."/>
            <person name="Martin F."/>
            <person name="Rosso M.N."/>
        </authorList>
    </citation>
    <scope>NUCLEOTIDE SEQUENCE</scope>
    <source>
        <strain evidence="1">CBS 384.51</strain>
    </source>
</reference>
<accession>A0ACB8U049</accession>
<dbReference type="EMBL" id="MU274917">
    <property type="protein sequence ID" value="KAI0087581.1"/>
    <property type="molecule type" value="Genomic_DNA"/>
</dbReference>
<protein>
    <submittedName>
        <fullName evidence="1">Uncharacterized protein</fullName>
    </submittedName>
</protein>
<gene>
    <name evidence="1" type="ORF">BDY19DRAFT_994896</name>
</gene>
<proteinExistence type="predicted"/>
<evidence type="ECO:0000313" key="2">
    <source>
        <dbReference type="Proteomes" id="UP001055072"/>
    </source>
</evidence>
<organism evidence="1 2">
    <name type="scientific">Irpex rosettiformis</name>
    <dbReference type="NCBI Taxonomy" id="378272"/>
    <lineage>
        <taxon>Eukaryota</taxon>
        <taxon>Fungi</taxon>
        <taxon>Dikarya</taxon>
        <taxon>Basidiomycota</taxon>
        <taxon>Agaricomycotina</taxon>
        <taxon>Agaricomycetes</taxon>
        <taxon>Polyporales</taxon>
        <taxon>Irpicaceae</taxon>
        <taxon>Irpex</taxon>
    </lineage>
</organism>